<protein>
    <submittedName>
        <fullName evidence="6">Uncharacterized protein</fullName>
    </submittedName>
</protein>
<feature type="chain" id="PRO_5042120665" evidence="5">
    <location>
        <begin position="26"/>
        <end position="131"/>
    </location>
</feature>
<evidence type="ECO:0000256" key="4">
    <source>
        <dbReference type="ARBA" id="ARBA00038054"/>
    </source>
</evidence>
<proteinExistence type="inferred from homology"/>
<keyword evidence="3" id="KW-0288">FMN</keyword>
<gene>
    <name evidence="6" type="ORF">F5891DRAFT_1202041</name>
</gene>
<dbReference type="EMBL" id="JABBWK010000349">
    <property type="protein sequence ID" value="KAG1885296.1"/>
    <property type="molecule type" value="Genomic_DNA"/>
</dbReference>
<dbReference type="SUPFAM" id="SSF50475">
    <property type="entry name" value="FMN-binding split barrel"/>
    <property type="match status" value="1"/>
</dbReference>
<evidence type="ECO:0000256" key="5">
    <source>
        <dbReference type="SAM" id="SignalP"/>
    </source>
</evidence>
<reference evidence="6" key="1">
    <citation type="journal article" date="2020" name="New Phytol.">
        <title>Comparative genomics reveals dynamic genome evolution in host specialist ectomycorrhizal fungi.</title>
        <authorList>
            <person name="Lofgren L.A."/>
            <person name="Nguyen N.H."/>
            <person name="Vilgalys R."/>
            <person name="Ruytinx J."/>
            <person name="Liao H.L."/>
            <person name="Branco S."/>
            <person name="Kuo A."/>
            <person name="LaButti K."/>
            <person name="Lipzen A."/>
            <person name="Andreopoulos W."/>
            <person name="Pangilinan J."/>
            <person name="Riley R."/>
            <person name="Hundley H."/>
            <person name="Na H."/>
            <person name="Barry K."/>
            <person name="Grigoriev I.V."/>
            <person name="Stajich J.E."/>
            <person name="Kennedy P.G."/>
        </authorList>
    </citation>
    <scope>NUCLEOTIDE SEQUENCE</scope>
    <source>
        <strain evidence="6">FC203</strain>
    </source>
</reference>
<comment type="similarity">
    <text evidence="4">Belongs to the flavoredoxin family.</text>
</comment>
<keyword evidence="7" id="KW-1185">Reference proteome</keyword>
<keyword evidence="5" id="KW-0732">Signal</keyword>
<dbReference type="RefSeq" id="XP_041216357.1">
    <property type="nucleotide sequence ID" value="XM_041368924.1"/>
</dbReference>
<evidence type="ECO:0000313" key="6">
    <source>
        <dbReference type="EMBL" id="KAG1885296.1"/>
    </source>
</evidence>
<name>A0AAD4DN28_9AGAM</name>
<dbReference type="PANTHER" id="PTHR33798">
    <property type="entry name" value="FLAVOPROTEIN OXYGENASE"/>
    <property type="match status" value="1"/>
</dbReference>
<dbReference type="Gene3D" id="2.30.110.10">
    <property type="entry name" value="Electron Transport, Fmn-binding Protein, Chain A"/>
    <property type="match status" value="1"/>
</dbReference>
<keyword evidence="2" id="KW-0285">Flavoprotein</keyword>
<dbReference type="GeneID" id="64663222"/>
<dbReference type="AlphaFoldDB" id="A0AAD4DN28"/>
<dbReference type="Proteomes" id="UP001195769">
    <property type="component" value="Unassembled WGS sequence"/>
</dbReference>
<dbReference type="InterPro" id="IPR012349">
    <property type="entry name" value="Split_barrel_FMN-bd"/>
</dbReference>
<comment type="caution">
    <text evidence="6">The sequence shown here is derived from an EMBL/GenBank/DDBJ whole genome shotgun (WGS) entry which is preliminary data.</text>
</comment>
<organism evidence="6 7">
    <name type="scientific">Suillus fuscotomentosus</name>
    <dbReference type="NCBI Taxonomy" id="1912939"/>
    <lineage>
        <taxon>Eukaryota</taxon>
        <taxon>Fungi</taxon>
        <taxon>Dikarya</taxon>
        <taxon>Basidiomycota</taxon>
        <taxon>Agaricomycotina</taxon>
        <taxon>Agaricomycetes</taxon>
        <taxon>Agaricomycetidae</taxon>
        <taxon>Boletales</taxon>
        <taxon>Suillineae</taxon>
        <taxon>Suillaceae</taxon>
        <taxon>Suillus</taxon>
    </lineage>
</organism>
<comment type="cofactor">
    <cofactor evidence="1">
        <name>FMN</name>
        <dbReference type="ChEBI" id="CHEBI:58210"/>
    </cofactor>
</comment>
<dbReference type="PANTHER" id="PTHR33798:SF5">
    <property type="entry name" value="FLAVIN REDUCTASE LIKE DOMAIN-CONTAINING PROTEIN"/>
    <property type="match status" value="1"/>
</dbReference>
<evidence type="ECO:0000256" key="3">
    <source>
        <dbReference type="ARBA" id="ARBA00022643"/>
    </source>
</evidence>
<feature type="signal peptide" evidence="5">
    <location>
        <begin position="1"/>
        <end position="25"/>
    </location>
</feature>
<evidence type="ECO:0000313" key="7">
    <source>
        <dbReference type="Proteomes" id="UP001195769"/>
    </source>
</evidence>
<evidence type="ECO:0000256" key="2">
    <source>
        <dbReference type="ARBA" id="ARBA00022630"/>
    </source>
</evidence>
<accession>A0AAD4DN28</accession>
<sequence>MTRAHCLPPVPAFCSLASFVTLSYSLDINHNATGSLKDTTANLKNGQGFTVNIISEAFVENANATAVDAPPDFDEWALSGLTKEKCFYVSSQIAPFASQLVAQCGASNKEPRYDSNKLEAVSTTLLIPLVS</sequence>
<evidence type="ECO:0000256" key="1">
    <source>
        <dbReference type="ARBA" id="ARBA00001917"/>
    </source>
</evidence>